<dbReference type="EMBL" id="AP021875">
    <property type="protein sequence ID" value="BBO74941.1"/>
    <property type="molecule type" value="Genomic_DNA"/>
</dbReference>
<organism evidence="1 2">
    <name type="scientific">Desulfosarcina widdelii</name>
    <dbReference type="NCBI Taxonomy" id="947919"/>
    <lineage>
        <taxon>Bacteria</taxon>
        <taxon>Pseudomonadati</taxon>
        <taxon>Thermodesulfobacteriota</taxon>
        <taxon>Desulfobacteria</taxon>
        <taxon>Desulfobacterales</taxon>
        <taxon>Desulfosarcinaceae</taxon>
        <taxon>Desulfosarcina</taxon>
    </lineage>
</organism>
<protein>
    <recommendedName>
        <fullName evidence="3">Acyloxyacyl hydrolase</fullName>
    </recommendedName>
</protein>
<proteinExistence type="predicted"/>
<reference evidence="1 2" key="1">
    <citation type="submission" date="2019-11" db="EMBL/GenBank/DDBJ databases">
        <title>Comparative genomics of hydrocarbon-degrading Desulfosarcina strains.</title>
        <authorList>
            <person name="Watanabe M."/>
            <person name="Kojima H."/>
            <person name="Fukui M."/>
        </authorList>
    </citation>
    <scope>NUCLEOTIDE SEQUENCE [LARGE SCALE GENOMIC DNA]</scope>
    <source>
        <strain evidence="1 2">PP31</strain>
    </source>
</reference>
<evidence type="ECO:0000313" key="1">
    <source>
        <dbReference type="EMBL" id="BBO74941.1"/>
    </source>
</evidence>
<evidence type="ECO:0008006" key="3">
    <source>
        <dbReference type="Google" id="ProtNLM"/>
    </source>
</evidence>
<dbReference type="KEGG" id="dwd:DSCW_23580"/>
<accession>A0A5K7Z5M7</accession>
<evidence type="ECO:0000313" key="2">
    <source>
        <dbReference type="Proteomes" id="UP000427769"/>
    </source>
</evidence>
<dbReference type="Proteomes" id="UP000427769">
    <property type="component" value="Chromosome"/>
</dbReference>
<name>A0A5K7Z5M7_9BACT</name>
<dbReference type="AlphaFoldDB" id="A0A5K7Z5M7"/>
<keyword evidence="2" id="KW-1185">Reference proteome</keyword>
<sequence>MIVPILILLVVFESVGLAQDYGISLIVGQLTEEKWEDAILPDADYADATLGVMAGSWTPFRFFDDKLSCELEAQIGKYFGDQDHWEFNLPVIALRWHRFPWDRYLANTIAWGIGPSYATEVPYVELETNDGSSRWLIYWYGELTFAPPVASWELLLRLHHRSDGFGSVAEDGGSNAVCTGLRYRF</sequence>
<gene>
    <name evidence="1" type="ORF">DSCW_23580</name>
</gene>